<accession>A0A6J6NJR5</accession>
<dbReference type="PANTHER" id="PTHR40459:SF1">
    <property type="entry name" value="CONSERVED HYPOTHETICAL ALANINE AND LEUCINE RICH PROTEIN"/>
    <property type="match status" value="1"/>
</dbReference>
<dbReference type="EMBL" id="CAEZXK010000014">
    <property type="protein sequence ID" value="CAB4686609.1"/>
    <property type="molecule type" value="Genomic_DNA"/>
</dbReference>
<dbReference type="SUPFAM" id="SSF51735">
    <property type="entry name" value="NAD(P)-binding Rossmann-fold domains"/>
    <property type="match status" value="1"/>
</dbReference>
<dbReference type="Pfam" id="PF10727">
    <property type="entry name" value="Rossmann-like"/>
    <property type="match status" value="1"/>
</dbReference>
<reference evidence="3" key="1">
    <citation type="submission" date="2020-05" db="EMBL/GenBank/DDBJ databases">
        <authorList>
            <person name="Chiriac C."/>
            <person name="Salcher M."/>
            <person name="Ghai R."/>
            <person name="Kavagutti S V."/>
        </authorList>
    </citation>
    <scope>NUCLEOTIDE SEQUENCE</scope>
</reference>
<evidence type="ECO:0000313" key="3">
    <source>
        <dbReference type="EMBL" id="CAB4686609.1"/>
    </source>
</evidence>
<dbReference type="Gene3D" id="3.40.50.720">
    <property type="entry name" value="NAD(P)-binding Rossmann-like Domain"/>
    <property type="match status" value="1"/>
</dbReference>
<feature type="domain" description="Putative oxidoreductase/dehydrogenase Rossmann-like" evidence="1">
    <location>
        <begin position="2"/>
        <end position="122"/>
    </location>
</feature>
<evidence type="ECO:0000259" key="2">
    <source>
        <dbReference type="Pfam" id="PF10728"/>
    </source>
</evidence>
<dbReference type="InterPro" id="IPR019665">
    <property type="entry name" value="OxRdtase/DH_put_Rossmann_dom"/>
</dbReference>
<dbReference type="InterPro" id="IPR018931">
    <property type="entry name" value="DUF2520"/>
</dbReference>
<sequence>MTQGRLSVAIIGAGPVGAVLGQALASAGHMIAGIASTNPKNIERAETMLPGALVKTLPQLLEMADLVLFAIPADQLEATIGGISEAKLWRSGQLVAHTAGEFGYSVFNSAAQQGVIPLAIHPAMSFTGTSVDLARIRESYFAVSAPTVALPIAQALVIEMGAEPIVVSEEDRAIYFEAISVATNFSAMIVNQAIGLLESVGIDDARSVLAGVVRSSVEVALAAGHKPIDPSELLG</sequence>
<dbReference type="AlphaFoldDB" id="A0A6J6NJR5"/>
<dbReference type="Pfam" id="PF10728">
    <property type="entry name" value="DUF2520"/>
    <property type="match status" value="1"/>
</dbReference>
<name>A0A6J6NJR5_9ZZZZ</name>
<protein>
    <submittedName>
        <fullName evidence="3">Unannotated protein</fullName>
    </submittedName>
</protein>
<proteinExistence type="predicted"/>
<evidence type="ECO:0000259" key="1">
    <source>
        <dbReference type="Pfam" id="PF10727"/>
    </source>
</evidence>
<dbReference type="PANTHER" id="PTHR40459">
    <property type="entry name" value="CONSERVED HYPOTHETICAL ALANINE AND LEUCINE RICH PROTEIN"/>
    <property type="match status" value="1"/>
</dbReference>
<gene>
    <name evidence="3" type="ORF">UFOPK2370_00674</name>
</gene>
<feature type="domain" description="DUF2520" evidence="2">
    <location>
        <begin position="140"/>
        <end position="224"/>
    </location>
</feature>
<organism evidence="3">
    <name type="scientific">freshwater metagenome</name>
    <dbReference type="NCBI Taxonomy" id="449393"/>
    <lineage>
        <taxon>unclassified sequences</taxon>
        <taxon>metagenomes</taxon>
        <taxon>ecological metagenomes</taxon>
    </lineage>
</organism>
<dbReference type="InterPro" id="IPR036291">
    <property type="entry name" value="NAD(P)-bd_dom_sf"/>
</dbReference>